<keyword evidence="3" id="KW-0175">Coiled coil</keyword>
<dbReference type="PANTHER" id="PTHR10291">
    <property type="entry name" value="DEHYDRODOLICHYL DIPHOSPHATE SYNTHASE FAMILY MEMBER"/>
    <property type="match status" value="1"/>
</dbReference>
<feature type="region of interest" description="Disordered" evidence="4">
    <location>
        <begin position="345"/>
        <end position="396"/>
    </location>
</feature>
<dbReference type="PROSITE" id="PS01066">
    <property type="entry name" value="UPP_SYNTHASE"/>
    <property type="match status" value="1"/>
</dbReference>
<dbReference type="InterPro" id="IPR036424">
    <property type="entry name" value="UPP_synth-like_sf"/>
</dbReference>
<evidence type="ECO:0000256" key="2">
    <source>
        <dbReference type="ARBA" id="ARBA00022679"/>
    </source>
</evidence>
<dbReference type="GO" id="GO:0045547">
    <property type="term" value="F:ditrans,polycis-polyprenyl diphosphate synthase [(2E,6E)-farnesyl diphosphate specific] activity"/>
    <property type="evidence" value="ECO:0007669"/>
    <property type="project" value="TreeGrafter"/>
</dbReference>
<feature type="region of interest" description="Disordered" evidence="4">
    <location>
        <begin position="287"/>
        <end position="326"/>
    </location>
</feature>
<dbReference type="OrthoDB" id="4173905at2759"/>
<evidence type="ECO:0000256" key="3">
    <source>
        <dbReference type="SAM" id="Coils"/>
    </source>
</evidence>
<reference evidence="5" key="1">
    <citation type="journal article" date="2020" name="bioRxiv">
        <title>Comparative genomics of Chlamydomonas.</title>
        <authorList>
            <person name="Craig R.J."/>
            <person name="Hasan A.R."/>
            <person name="Ness R.W."/>
            <person name="Keightley P.D."/>
        </authorList>
    </citation>
    <scope>NUCLEOTIDE SEQUENCE</scope>
    <source>
        <strain evidence="5">CCAP 11/70</strain>
    </source>
</reference>
<evidence type="ECO:0000256" key="1">
    <source>
        <dbReference type="ARBA" id="ARBA00005432"/>
    </source>
</evidence>
<comment type="similarity">
    <text evidence="1">Belongs to the UPP synthase family.</text>
</comment>
<dbReference type="InterPro" id="IPR018520">
    <property type="entry name" value="UPP_synth-like_CS"/>
</dbReference>
<feature type="compositionally biased region" description="Low complexity" evidence="4">
    <location>
        <begin position="287"/>
        <end position="318"/>
    </location>
</feature>
<dbReference type="Gene3D" id="3.40.1180.10">
    <property type="entry name" value="Decaprenyl diphosphate synthase-like"/>
    <property type="match status" value="1"/>
</dbReference>
<dbReference type="Pfam" id="PF01255">
    <property type="entry name" value="Prenyltransf"/>
    <property type="match status" value="1"/>
</dbReference>
<dbReference type="NCBIfam" id="TIGR00055">
    <property type="entry name" value="uppS"/>
    <property type="match status" value="1"/>
</dbReference>
<dbReference type="CDD" id="cd00475">
    <property type="entry name" value="Cis_IPPS"/>
    <property type="match status" value="1"/>
</dbReference>
<feature type="coiled-coil region" evidence="3">
    <location>
        <begin position="85"/>
        <end position="112"/>
    </location>
</feature>
<dbReference type="Proteomes" id="UP000612055">
    <property type="component" value="Unassembled WGS sequence"/>
</dbReference>
<comment type="caution">
    <text evidence="5">The sequence shown here is derived from an EMBL/GenBank/DDBJ whole genome shotgun (WGS) entry which is preliminary data.</text>
</comment>
<evidence type="ECO:0000313" key="5">
    <source>
        <dbReference type="EMBL" id="KAG2500203.1"/>
    </source>
</evidence>
<protein>
    <recommendedName>
        <fullName evidence="7">Alkyl transferase</fullName>
    </recommendedName>
</protein>
<gene>
    <name evidence="5" type="ORF">HYH03_001783</name>
</gene>
<dbReference type="EMBL" id="JAEHOE010000004">
    <property type="protein sequence ID" value="KAG2500203.1"/>
    <property type="molecule type" value="Genomic_DNA"/>
</dbReference>
<proteinExistence type="inferred from homology"/>
<dbReference type="HAMAP" id="MF_01139">
    <property type="entry name" value="ISPT"/>
    <property type="match status" value="1"/>
</dbReference>
<evidence type="ECO:0008006" key="7">
    <source>
        <dbReference type="Google" id="ProtNLM"/>
    </source>
</evidence>
<dbReference type="InterPro" id="IPR001441">
    <property type="entry name" value="UPP_synth-like"/>
</dbReference>
<keyword evidence="6" id="KW-1185">Reference proteome</keyword>
<keyword evidence="2" id="KW-0808">Transferase</keyword>
<accession>A0A836C5M7</accession>
<evidence type="ECO:0000256" key="4">
    <source>
        <dbReference type="SAM" id="MobiDB-lite"/>
    </source>
</evidence>
<organism evidence="5 6">
    <name type="scientific">Edaphochlamys debaryana</name>
    <dbReference type="NCBI Taxonomy" id="47281"/>
    <lineage>
        <taxon>Eukaryota</taxon>
        <taxon>Viridiplantae</taxon>
        <taxon>Chlorophyta</taxon>
        <taxon>core chlorophytes</taxon>
        <taxon>Chlorophyceae</taxon>
        <taxon>CS clade</taxon>
        <taxon>Chlamydomonadales</taxon>
        <taxon>Chlamydomonadales incertae sedis</taxon>
        <taxon>Edaphochlamys</taxon>
    </lineage>
</organism>
<dbReference type="AlphaFoldDB" id="A0A836C5M7"/>
<dbReference type="PANTHER" id="PTHR10291:SF43">
    <property type="entry name" value="DEHYDRODOLICHYL DIPHOSPHATE SYNTHASE COMPLEX SUBUNIT DHDDS"/>
    <property type="match status" value="1"/>
</dbReference>
<dbReference type="GO" id="GO:0005783">
    <property type="term" value="C:endoplasmic reticulum"/>
    <property type="evidence" value="ECO:0007669"/>
    <property type="project" value="TreeGrafter"/>
</dbReference>
<sequence length="458" mass="47693">MARMAASLLQLLGIWLRRCISMLLYLLGCVPQHVAFVMDGNRRYAERRHIDKATGHTHGYGKMVDVIHWCIELGVKHITVYAFSIDNYKRSMEEVSALMHLAEEKYKELARDDGLAEREGIRMAIVGDLELPPPPVQGAAARLMRGTASLRLQRATLNVCFSYTSSEETVHAASQLQAAVRSGELLPSDVTPAALTGSLRTGPSSPPVDLLIRTSGETRLSDFLLWQASHAHLCYLPVLWPDLSYLDFAQCVLSYQRHAPHMAALRRTAEARLAEAGGAAGPAIATAEARAAAPEPAGPAALAAEAGQGPAGPSASTGRNGSHGAAGLRQRRFVAAAGEEDAGIRGGKALVDGSTESSPRDVLSGGGGSSGPSSARGSDGGGARVSGDGEPAASAGWGAQGLARGLLASWCGLGGRGGVGSGHGRAGGNQGGAGTRLASFFRRLEAAQMAWIASHADL</sequence>
<dbReference type="GO" id="GO:0016094">
    <property type="term" value="P:polyprenol biosynthetic process"/>
    <property type="evidence" value="ECO:0007669"/>
    <property type="project" value="TreeGrafter"/>
</dbReference>
<dbReference type="SUPFAM" id="SSF64005">
    <property type="entry name" value="Undecaprenyl diphosphate synthase"/>
    <property type="match status" value="1"/>
</dbReference>
<name>A0A836C5M7_9CHLO</name>
<evidence type="ECO:0000313" key="6">
    <source>
        <dbReference type="Proteomes" id="UP000612055"/>
    </source>
</evidence>